<dbReference type="Gene3D" id="3.10.450.50">
    <property type="match status" value="1"/>
</dbReference>
<keyword evidence="3" id="KW-1185">Reference proteome</keyword>
<gene>
    <name evidence="2" type="ORF">GNZ12_33445</name>
</gene>
<dbReference type="EMBL" id="WOEY01000130">
    <property type="protein sequence ID" value="NPT46142.1"/>
    <property type="molecule type" value="Genomic_DNA"/>
</dbReference>
<reference evidence="2 3" key="1">
    <citation type="submission" date="2019-11" db="EMBL/GenBank/DDBJ databases">
        <title>Metabolism of dissolved organic matter in forest soils.</title>
        <authorList>
            <person name="Cyle K.T."/>
            <person name="Wilhelm R.C."/>
            <person name="Martinez C.E."/>
        </authorList>
    </citation>
    <scope>NUCLEOTIDE SEQUENCE [LARGE SCALE GENOMIC DNA]</scope>
    <source>
        <strain evidence="2 3">1N</strain>
    </source>
</reference>
<feature type="domain" description="SnoaL-like" evidence="1">
    <location>
        <begin position="33"/>
        <end position="134"/>
    </location>
</feature>
<dbReference type="InterPro" id="IPR032710">
    <property type="entry name" value="NTF2-like_dom_sf"/>
</dbReference>
<dbReference type="Proteomes" id="UP000652198">
    <property type="component" value="Unassembled WGS sequence"/>
</dbReference>
<protein>
    <submittedName>
        <fullName evidence="2">Nuclear transport factor 2 family protein</fullName>
    </submittedName>
</protein>
<organism evidence="2 3">
    <name type="scientific">Paraburkholderia solitsugae</name>
    <dbReference type="NCBI Taxonomy" id="2675748"/>
    <lineage>
        <taxon>Bacteria</taxon>
        <taxon>Pseudomonadati</taxon>
        <taxon>Pseudomonadota</taxon>
        <taxon>Betaproteobacteria</taxon>
        <taxon>Burkholderiales</taxon>
        <taxon>Burkholderiaceae</taxon>
        <taxon>Paraburkholderia</taxon>
    </lineage>
</organism>
<evidence type="ECO:0000259" key="1">
    <source>
        <dbReference type="Pfam" id="PF12680"/>
    </source>
</evidence>
<dbReference type="InterPro" id="IPR037401">
    <property type="entry name" value="SnoaL-like"/>
</dbReference>
<evidence type="ECO:0000313" key="2">
    <source>
        <dbReference type="EMBL" id="NPT46142.1"/>
    </source>
</evidence>
<sequence length="168" mass="18891">MLEEVPAIRFLSGSYPMLTPTEVLSSILEKPTDIDHVRSLVTPDVTYVSLNYDNPDLKRIMPWAGTSRGPESIVRTFVDVGRYWEVQSFEPEALFGSDEYAAMFGRFTYRSTVLSRGVTTPFAVFAKVEQGRCTYLQFMEDTFATGASFRSGGSWTFQSNPNGERVVI</sequence>
<dbReference type="SUPFAM" id="SSF54427">
    <property type="entry name" value="NTF2-like"/>
    <property type="match status" value="1"/>
</dbReference>
<dbReference type="Pfam" id="PF12680">
    <property type="entry name" value="SnoaL_2"/>
    <property type="match status" value="1"/>
</dbReference>
<evidence type="ECO:0000313" key="3">
    <source>
        <dbReference type="Proteomes" id="UP000652198"/>
    </source>
</evidence>
<proteinExistence type="predicted"/>
<accession>A0ABX2BZ81</accession>
<name>A0ABX2BZ81_9BURK</name>
<comment type="caution">
    <text evidence="2">The sequence shown here is derived from an EMBL/GenBank/DDBJ whole genome shotgun (WGS) entry which is preliminary data.</text>
</comment>